<dbReference type="CDD" id="cd00138">
    <property type="entry name" value="PLDc_SF"/>
    <property type="match status" value="1"/>
</dbReference>
<dbReference type="PROSITE" id="PS50035">
    <property type="entry name" value="PLD"/>
    <property type="match status" value="1"/>
</dbReference>
<dbReference type="AlphaFoldDB" id="A0A136J5Z8"/>
<dbReference type="PANTHER" id="PTHR21248:SF11">
    <property type="entry name" value="PLD PHOSPHODIESTERASE DOMAIN-CONTAINING PROTEIN"/>
    <property type="match status" value="1"/>
</dbReference>
<dbReference type="STRING" id="196109.A0A136J5Z8"/>
<name>A0A136J5Z8_9PEZI</name>
<feature type="region of interest" description="Disordered" evidence="1">
    <location>
        <begin position="384"/>
        <end position="405"/>
    </location>
</feature>
<dbReference type="GO" id="GO:0032049">
    <property type="term" value="P:cardiolipin biosynthetic process"/>
    <property type="evidence" value="ECO:0007669"/>
    <property type="project" value="UniProtKB-ARBA"/>
</dbReference>
<accession>A0A136J5Z8</accession>
<dbReference type="InterPro" id="IPR001736">
    <property type="entry name" value="PLipase_D/transphosphatidylase"/>
</dbReference>
<dbReference type="Gene3D" id="3.30.870.10">
    <property type="entry name" value="Endonuclease Chain A"/>
    <property type="match status" value="2"/>
</dbReference>
<dbReference type="GO" id="GO:0030572">
    <property type="term" value="F:phosphatidyltransferase activity"/>
    <property type="evidence" value="ECO:0007669"/>
    <property type="project" value="UniProtKB-ARBA"/>
</dbReference>
<dbReference type="Pfam" id="PF13091">
    <property type="entry name" value="PLDc_2"/>
    <property type="match status" value="1"/>
</dbReference>
<reference evidence="4" key="1">
    <citation type="submission" date="2016-02" db="EMBL/GenBank/DDBJ databases">
        <title>Draft genome sequence of Microdochium bolleyi, a fungal endophyte of beachgrass.</title>
        <authorList>
            <consortium name="DOE Joint Genome Institute"/>
            <person name="David A.S."/>
            <person name="May G."/>
            <person name="Haridas S."/>
            <person name="Lim J."/>
            <person name="Wang M."/>
            <person name="Labutti K."/>
            <person name="Lipzen A."/>
            <person name="Barry K."/>
            <person name="Grigoriev I.V."/>
        </authorList>
    </citation>
    <scope>NUCLEOTIDE SEQUENCE [LARGE SCALE GENOMIC DNA]</scope>
    <source>
        <strain evidence="4">J235TASD1</strain>
    </source>
</reference>
<dbReference type="InterPro" id="IPR025202">
    <property type="entry name" value="PLD-like_dom"/>
</dbReference>
<dbReference type="SUPFAM" id="SSF56024">
    <property type="entry name" value="Phospholipase D/nuclease"/>
    <property type="match status" value="2"/>
</dbReference>
<evidence type="ECO:0000313" key="4">
    <source>
        <dbReference type="Proteomes" id="UP000070501"/>
    </source>
</evidence>
<evidence type="ECO:0000259" key="2">
    <source>
        <dbReference type="PROSITE" id="PS50035"/>
    </source>
</evidence>
<dbReference type="InParanoid" id="A0A136J5Z8"/>
<dbReference type="EMBL" id="KQ964248">
    <property type="protein sequence ID" value="KXJ92594.1"/>
    <property type="molecule type" value="Genomic_DNA"/>
</dbReference>
<evidence type="ECO:0000256" key="1">
    <source>
        <dbReference type="SAM" id="MobiDB-lite"/>
    </source>
</evidence>
<sequence>MSSLAHFSGPWKSKLQREALLQKSSLDHFPAYPLHDPTSLVTSSQPVAFELGTGASIYTNSLLPALCEAKHEVILVTCFWARSSTLDALSHAIHSLAEHRRQHIQAQATAGPDADAVPTLKIRICFSSRSLFQKLFHTTSKDGYLYPPASWPEKLGLPSQHALRAGNIDLQVKSLFFLPFCVMHPKFLIVDRQRAWLPSCNVSWEPWLEGCISFTGDAVAGLAQFYEAVWARDQRLDEPLPTPNHRGNAAHSPSTAQLGLTAIQSPARLFVTLDSTQVPTVILPSSHHRNPRFQPFPWQNAPATPPTPLNCAVLRLLDMAEDTIYMQTPNLTSAAVIDGLMDALNRGVNVTIVTSKNMMLIEQIVTAGTTTSLCVKSLVKRYRQNRESGQRRRQAHAQSSDHGIDLEAQRHHTGSLQISYYHPRQANMSRHVTEEPVQSHLKLTIVDGQYTVLGSGNMDRASWFTSQELGVLFQSVDLASRVSSTVAEVLEGRTETLYRSD</sequence>
<dbReference type="PANTHER" id="PTHR21248">
    <property type="entry name" value="CARDIOLIPIN SYNTHASE"/>
    <property type="match status" value="1"/>
</dbReference>
<gene>
    <name evidence="3" type="ORF">Micbo1qcDRAFT_222364</name>
</gene>
<organism evidence="3 4">
    <name type="scientific">Microdochium bolleyi</name>
    <dbReference type="NCBI Taxonomy" id="196109"/>
    <lineage>
        <taxon>Eukaryota</taxon>
        <taxon>Fungi</taxon>
        <taxon>Dikarya</taxon>
        <taxon>Ascomycota</taxon>
        <taxon>Pezizomycotina</taxon>
        <taxon>Sordariomycetes</taxon>
        <taxon>Xylariomycetidae</taxon>
        <taxon>Xylariales</taxon>
        <taxon>Microdochiaceae</taxon>
        <taxon>Microdochium</taxon>
    </lineage>
</organism>
<dbReference type="OrthoDB" id="2958217at2759"/>
<feature type="domain" description="PLD phosphodiesterase" evidence="2">
    <location>
        <begin position="440"/>
        <end position="462"/>
    </location>
</feature>
<keyword evidence="4" id="KW-1185">Reference proteome</keyword>
<dbReference type="Proteomes" id="UP000070501">
    <property type="component" value="Unassembled WGS sequence"/>
</dbReference>
<proteinExistence type="predicted"/>
<protein>
    <recommendedName>
        <fullName evidence="2">PLD phosphodiesterase domain-containing protein</fullName>
    </recommendedName>
</protein>
<evidence type="ECO:0000313" key="3">
    <source>
        <dbReference type="EMBL" id="KXJ92594.1"/>
    </source>
</evidence>